<dbReference type="InterPro" id="IPR035979">
    <property type="entry name" value="RBD_domain_sf"/>
</dbReference>
<dbReference type="PANTHER" id="PTHR37200:SF1">
    <property type="entry name" value="RNA-BINDING (RRM_RBD_RNP MOTIFS) FAMILY PROTEIN"/>
    <property type="match status" value="1"/>
</dbReference>
<dbReference type="OrthoDB" id="1912879at2759"/>
<proteinExistence type="predicted"/>
<feature type="region of interest" description="Disordered" evidence="2">
    <location>
        <begin position="68"/>
        <end position="90"/>
    </location>
</feature>
<keyword evidence="5" id="KW-1185">Reference proteome</keyword>
<feature type="region of interest" description="Disordered" evidence="2">
    <location>
        <begin position="131"/>
        <end position="156"/>
    </location>
</feature>
<dbReference type="PANTHER" id="PTHR37200">
    <property type="entry name" value="RNA-BINDING (RRM/RBD/RNP MOTIFS) FAMILY PROTEIN"/>
    <property type="match status" value="1"/>
</dbReference>
<dbReference type="SUPFAM" id="SSF54928">
    <property type="entry name" value="RNA-binding domain, RBD"/>
    <property type="match status" value="1"/>
</dbReference>
<dbReference type="Proteomes" id="UP000236161">
    <property type="component" value="Unassembled WGS sequence"/>
</dbReference>
<dbReference type="AlphaFoldDB" id="A0A2I0B7B9"/>
<keyword evidence="1" id="KW-0694">RNA-binding</keyword>
<dbReference type="InterPro" id="IPR012677">
    <property type="entry name" value="Nucleotide-bd_a/b_plait_sf"/>
</dbReference>
<dbReference type="InterPro" id="IPR000504">
    <property type="entry name" value="RRM_dom"/>
</dbReference>
<accession>A0A2I0B7B9</accession>
<name>A0A2I0B7B9_9ASPA</name>
<dbReference type="EMBL" id="KZ451907">
    <property type="protein sequence ID" value="PKA63697.1"/>
    <property type="molecule type" value="Genomic_DNA"/>
</dbReference>
<dbReference type="Gene3D" id="3.30.70.330">
    <property type="match status" value="1"/>
</dbReference>
<protein>
    <recommendedName>
        <fullName evidence="3">RRM domain-containing protein</fullName>
    </recommendedName>
</protein>
<feature type="compositionally biased region" description="Acidic residues" evidence="2">
    <location>
        <begin position="81"/>
        <end position="90"/>
    </location>
</feature>
<sequence length="415" mass="45802">MAILLPNPKPSSSLSLPSHGNLISRSISRHAHCFNRDKLMSASSNSFCRLGGFGNAFALRLRRRTAAARGSSISGSNGGDRDEEHEEDEEGEFMPLTEMVWWLQNKPAGFGEGKIYDTSVEDKLLEEKRCDRVREERKPRGKTMNSSSGVQKQERHRKDVDVIASCTRVRVSNLPKKKNIKRDLWKAFKGFSGIVDISPAVTGNRKTRDPICKGFAFIGLESDDAAYRFVRTYSNKNLLFGKIQKEVSCDVLSAVGDTKTLESSKCKASSYLPKLSDSENEIPIPHGFDICQGSTGIPVVVINETEFPLRSGDANPPSSANEVGEMKSELSIICDAGFTENESEVDEDLQLNNSTASHPTQGKVVLKKRGKRKPIKSAKLHISSSLARLKIKERAVLTDVFSKYREVASASSNES</sequence>
<dbReference type="PROSITE" id="PS50102">
    <property type="entry name" value="RRM"/>
    <property type="match status" value="1"/>
</dbReference>
<feature type="domain" description="RRM" evidence="3">
    <location>
        <begin position="167"/>
        <end position="242"/>
    </location>
</feature>
<evidence type="ECO:0000256" key="2">
    <source>
        <dbReference type="SAM" id="MobiDB-lite"/>
    </source>
</evidence>
<gene>
    <name evidence="4" type="ORF">AXF42_Ash016981</name>
</gene>
<dbReference type="GO" id="GO:0003723">
    <property type="term" value="F:RNA binding"/>
    <property type="evidence" value="ECO:0007669"/>
    <property type="project" value="UniProtKB-UniRule"/>
</dbReference>
<evidence type="ECO:0000256" key="1">
    <source>
        <dbReference type="PROSITE-ProRule" id="PRU00176"/>
    </source>
</evidence>
<organism evidence="4 5">
    <name type="scientific">Apostasia shenzhenica</name>
    <dbReference type="NCBI Taxonomy" id="1088818"/>
    <lineage>
        <taxon>Eukaryota</taxon>
        <taxon>Viridiplantae</taxon>
        <taxon>Streptophyta</taxon>
        <taxon>Embryophyta</taxon>
        <taxon>Tracheophyta</taxon>
        <taxon>Spermatophyta</taxon>
        <taxon>Magnoliopsida</taxon>
        <taxon>Liliopsida</taxon>
        <taxon>Asparagales</taxon>
        <taxon>Orchidaceae</taxon>
        <taxon>Apostasioideae</taxon>
        <taxon>Apostasia</taxon>
    </lineage>
</organism>
<dbReference type="STRING" id="1088818.A0A2I0B7B9"/>
<evidence type="ECO:0000313" key="4">
    <source>
        <dbReference type="EMBL" id="PKA63697.1"/>
    </source>
</evidence>
<dbReference type="CDD" id="cd00590">
    <property type="entry name" value="RRM_SF"/>
    <property type="match status" value="1"/>
</dbReference>
<evidence type="ECO:0000313" key="5">
    <source>
        <dbReference type="Proteomes" id="UP000236161"/>
    </source>
</evidence>
<reference evidence="4 5" key="1">
    <citation type="journal article" date="2017" name="Nature">
        <title>The Apostasia genome and the evolution of orchids.</title>
        <authorList>
            <person name="Zhang G.Q."/>
            <person name="Liu K.W."/>
            <person name="Li Z."/>
            <person name="Lohaus R."/>
            <person name="Hsiao Y.Y."/>
            <person name="Niu S.C."/>
            <person name="Wang J.Y."/>
            <person name="Lin Y.C."/>
            <person name="Xu Q."/>
            <person name="Chen L.J."/>
            <person name="Yoshida K."/>
            <person name="Fujiwara S."/>
            <person name="Wang Z.W."/>
            <person name="Zhang Y.Q."/>
            <person name="Mitsuda N."/>
            <person name="Wang M."/>
            <person name="Liu G.H."/>
            <person name="Pecoraro L."/>
            <person name="Huang H.X."/>
            <person name="Xiao X.J."/>
            <person name="Lin M."/>
            <person name="Wu X.Y."/>
            <person name="Wu W.L."/>
            <person name="Chen Y.Y."/>
            <person name="Chang S.B."/>
            <person name="Sakamoto S."/>
            <person name="Ohme-Takagi M."/>
            <person name="Yagi M."/>
            <person name="Zeng S.J."/>
            <person name="Shen C.Y."/>
            <person name="Yeh C.M."/>
            <person name="Luo Y.B."/>
            <person name="Tsai W.C."/>
            <person name="Van de Peer Y."/>
            <person name="Liu Z.J."/>
        </authorList>
    </citation>
    <scope>NUCLEOTIDE SEQUENCE [LARGE SCALE GENOMIC DNA]</scope>
    <source>
        <strain evidence="5">cv. Shenzhen</strain>
        <tissue evidence="4">Stem</tissue>
    </source>
</reference>
<evidence type="ECO:0000259" key="3">
    <source>
        <dbReference type="PROSITE" id="PS50102"/>
    </source>
</evidence>